<reference evidence="2" key="1">
    <citation type="journal article" date="2024" name="Front. Bioeng. Biotechnol.">
        <title>Genome-scale model development and genomic sequencing of the oleaginous clade Lipomyces.</title>
        <authorList>
            <person name="Czajka J.J."/>
            <person name="Han Y."/>
            <person name="Kim J."/>
            <person name="Mondo S.J."/>
            <person name="Hofstad B.A."/>
            <person name="Robles A."/>
            <person name="Haridas S."/>
            <person name="Riley R."/>
            <person name="LaButti K."/>
            <person name="Pangilinan J."/>
            <person name="Andreopoulos W."/>
            <person name="Lipzen A."/>
            <person name="Yan J."/>
            <person name="Wang M."/>
            <person name="Ng V."/>
            <person name="Grigoriev I.V."/>
            <person name="Spatafora J.W."/>
            <person name="Magnuson J.K."/>
            <person name="Baker S.E."/>
            <person name="Pomraning K.R."/>
        </authorList>
    </citation>
    <scope>NUCLEOTIDE SEQUENCE [LARGE SCALE GENOMIC DNA]</scope>
    <source>
        <strain evidence="2">CBS 7786</strain>
    </source>
</reference>
<name>A0ACC3T904_LIPKO</name>
<comment type="caution">
    <text evidence="1">The sequence shown here is derived from an EMBL/GenBank/DDBJ whole genome shotgun (WGS) entry which is preliminary data.</text>
</comment>
<evidence type="ECO:0000313" key="2">
    <source>
        <dbReference type="Proteomes" id="UP001433508"/>
    </source>
</evidence>
<protein>
    <submittedName>
        <fullName evidence="1">Uncharacterized protein</fullName>
    </submittedName>
</protein>
<evidence type="ECO:0000313" key="1">
    <source>
        <dbReference type="EMBL" id="KAK9240398.1"/>
    </source>
</evidence>
<gene>
    <name evidence="1" type="ORF">V1525DRAFT_395859</name>
</gene>
<organism evidence="1 2">
    <name type="scientific">Lipomyces kononenkoae</name>
    <name type="common">Yeast</name>
    <dbReference type="NCBI Taxonomy" id="34357"/>
    <lineage>
        <taxon>Eukaryota</taxon>
        <taxon>Fungi</taxon>
        <taxon>Dikarya</taxon>
        <taxon>Ascomycota</taxon>
        <taxon>Saccharomycotina</taxon>
        <taxon>Lipomycetes</taxon>
        <taxon>Lipomycetales</taxon>
        <taxon>Lipomycetaceae</taxon>
        <taxon>Lipomyces</taxon>
    </lineage>
</organism>
<dbReference type="EMBL" id="MU971340">
    <property type="protein sequence ID" value="KAK9240398.1"/>
    <property type="molecule type" value="Genomic_DNA"/>
</dbReference>
<keyword evidence="2" id="KW-1185">Reference proteome</keyword>
<dbReference type="Proteomes" id="UP001433508">
    <property type="component" value="Unassembled WGS sequence"/>
</dbReference>
<proteinExistence type="predicted"/>
<accession>A0ACC3T904</accession>
<sequence>MQHRSITCIIERECYRAPRNRISLTKRQLNDQVVQMRRRWLSPSSSQLGGLEFGEHIWLNVFLRRSLRLSRRTQTLMPEMLRRE</sequence>